<proteinExistence type="inferred from homology"/>
<keyword evidence="5 12" id="KW-0285">Flavoprotein</keyword>
<dbReference type="GO" id="GO:0034628">
    <property type="term" value="P:'de novo' NAD+ biosynthetic process from L-aspartate"/>
    <property type="evidence" value="ECO:0007669"/>
    <property type="project" value="TreeGrafter"/>
</dbReference>
<evidence type="ECO:0000256" key="2">
    <source>
        <dbReference type="ARBA" id="ARBA00004950"/>
    </source>
</evidence>
<dbReference type="PATRIC" id="fig|543877.4.peg.2549"/>
<evidence type="ECO:0000259" key="15">
    <source>
        <dbReference type="Pfam" id="PF02910"/>
    </source>
</evidence>
<dbReference type="InterPro" id="IPR005288">
    <property type="entry name" value="NadB"/>
</dbReference>
<dbReference type="AlphaFoldDB" id="A0A0G3XBN1"/>
<dbReference type="PRINTS" id="PR00368">
    <property type="entry name" value="FADPNR"/>
</dbReference>
<comment type="function">
    <text evidence="12">Catalyzes the oxidation of L-aspartate to iminoaspartate.</text>
</comment>
<dbReference type="GO" id="GO:0008734">
    <property type="term" value="F:L-aspartate oxidase activity"/>
    <property type="evidence" value="ECO:0007669"/>
    <property type="project" value="UniProtKB-UniRule"/>
</dbReference>
<feature type="transmembrane region" description="Helical" evidence="13">
    <location>
        <begin position="40"/>
        <end position="61"/>
    </location>
</feature>
<keyword evidence="7 12" id="KW-0274">FAD</keyword>
<dbReference type="FunFam" id="1.20.58.100:FF:000002">
    <property type="entry name" value="L-aspartate oxidase"/>
    <property type="match status" value="1"/>
</dbReference>
<dbReference type="KEGG" id="amx:AM2010_2512"/>
<dbReference type="Gene3D" id="3.90.700.10">
    <property type="entry name" value="Succinate dehydrogenase/fumarate reductase flavoprotein, catalytic domain"/>
    <property type="match status" value="1"/>
</dbReference>
<evidence type="ECO:0000256" key="5">
    <source>
        <dbReference type="ARBA" id="ARBA00022630"/>
    </source>
</evidence>
<dbReference type="EMBL" id="CP011805">
    <property type="protein sequence ID" value="AKM08567.1"/>
    <property type="molecule type" value="Genomic_DNA"/>
</dbReference>
<evidence type="ECO:0000256" key="11">
    <source>
        <dbReference type="PIRSR" id="PIRSR000171-1"/>
    </source>
</evidence>
<dbReference type="EC" id="1.4.3.16" evidence="4 10"/>
<keyword evidence="8 12" id="KW-0560">Oxidoreductase</keyword>
<dbReference type="InterPro" id="IPR015939">
    <property type="entry name" value="Fum_Rdtase/Succ_DH_flav-like_C"/>
</dbReference>
<dbReference type="InterPro" id="IPR003953">
    <property type="entry name" value="FAD-dep_OxRdtase_2_FAD-bd"/>
</dbReference>
<dbReference type="Proteomes" id="UP000037643">
    <property type="component" value="Chromosome"/>
</dbReference>
<dbReference type="NCBIfam" id="NF006567">
    <property type="entry name" value="PRK09077.1"/>
    <property type="match status" value="1"/>
</dbReference>
<dbReference type="InterPro" id="IPR027477">
    <property type="entry name" value="Succ_DH/fumarate_Rdtase_cat_sf"/>
</dbReference>
<dbReference type="PANTHER" id="PTHR42716">
    <property type="entry name" value="L-ASPARTATE OXIDASE"/>
    <property type="match status" value="1"/>
</dbReference>
<evidence type="ECO:0000313" key="16">
    <source>
        <dbReference type="EMBL" id="AKM08567.1"/>
    </source>
</evidence>
<evidence type="ECO:0000256" key="13">
    <source>
        <dbReference type="SAM" id="Phobius"/>
    </source>
</evidence>
<keyword evidence="13" id="KW-0812">Transmembrane</keyword>
<accession>A0A0G3XBN1</accession>
<comment type="cofactor">
    <cofactor evidence="1 12">
        <name>FAD</name>
        <dbReference type="ChEBI" id="CHEBI:57692"/>
    </cofactor>
</comment>
<keyword evidence="13" id="KW-0472">Membrane</keyword>
<protein>
    <recommendedName>
        <fullName evidence="4 10">L-aspartate oxidase</fullName>
        <ecNumber evidence="4 10">1.4.3.16</ecNumber>
    </recommendedName>
</protein>
<dbReference type="Pfam" id="PF00890">
    <property type="entry name" value="FAD_binding_2"/>
    <property type="match status" value="1"/>
</dbReference>
<name>A0A0G3XBN1_9SPHN</name>
<dbReference type="FunFam" id="3.90.700.10:FF:000002">
    <property type="entry name" value="L-aspartate oxidase"/>
    <property type="match status" value="1"/>
</dbReference>
<evidence type="ECO:0000256" key="12">
    <source>
        <dbReference type="RuleBase" id="RU362049"/>
    </source>
</evidence>
<comment type="subcellular location">
    <subcellularLocation>
        <location evidence="12">Cytoplasm</location>
    </subcellularLocation>
</comment>
<dbReference type="InterPro" id="IPR037099">
    <property type="entry name" value="Fum_R/Succ_DH_flav-like_C_sf"/>
</dbReference>
<dbReference type="STRING" id="543877.AM2010_2512"/>
<dbReference type="GO" id="GO:0005737">
    <property type="term" value="C:cytoplasm"/>
    <property type="evidence" value="ECO:0007669"/>
    <property type="project" value="UniProtKB-SubCell"/>
</dbReference>
<evidence type="ECO:0000259" key="14">
    <source>
        <dbReference type="Pfam" id="PF00890"/>
    </source>
</evidence>
<evidence type="ECO:0000256" key="9">
    <source>
        <dbReference type="ARBA" id="ARBA00048305"/>
    </source>
</evidence>
<feature type="domain" description="FAD-dependent oxidoreductase 2 FAD-binding" evidence="14">
    <location>
        <begin position="113"/>
        <end position="493"/>
    </location>
</feature>
<organism evidence="16 17">
    <name type="scientific">Pelagerythrobacter marensis</name>
    <dbReference type="NCBI Taxonomy" id="543877"/>
    <lineage>
        <taxon>Bacteria</taxon>
        <taxon>Pseudomonadati</taxon>
        <taxon>Pseudomonadota</taxon>
        <taxon>Alphaproteobacteria</taxon>
        <taxon>Sphingomonadales</taxon>
        <taxon>Erythrobacteraceae</taxon>
        <taxon>Pelagerythrobacter</taxon>
    </lineage>
</organism>
<evidence type="ECO:0000313" key="17">
    <source>
        <dbReference type="Proteomes" id="UP000037643"/>
    </source>
</evidence>
<dbReference type="SUPFAM" id="SSF46977">
    <property type="entry name" value="Succinate dehydrogenase/fumarate reductase flavoprotein C-terminal domain"/>
    <property type="match status" value="1"/>
</dbReference>
<dbReference type="Pfam" id="PF02910">
    <property type="entry name" value="Succ_DH_flav_C"/>
    <property type="match status" value="1"/>
</dbReference>
<dbReference type="UniPathway" id="UPA00253">
    <property type="reaction ID" value="UER00326"/>
</dbReference>
<dbReference type="Gene3D" id="1.20.58.100">
    <property type="entry name" value="Fumarate reductase/succinate dehydrogenase flavoprotein-like, C-terminal domain"/>
    <property type="match status" value="1"/>
</dbReference>
<evidence type="ECO:0000256" key="7">
    <source>
        <dbReference type="ARBA" id="ARBA00022827"/>
    </source>
</evidence>
<reference evidence="16 17" key="1">
    <citation type="submission" date="2015-06" db="EMBL/GenBank/DDBJ databases">
        <authorList>
            <person name="Kim K.M."/>
        </authorList>
    </citation>
    <scope>NUCLEOTIDE SEQUENCE [LARGE SCALE GENOMIC DNA]</scope>
    <source>
        <strain evidence="16 17">KCTC 22370</strain>
    </source>
</reference>
<comment type="catalytic activity">
    <reaction evidence="9">
        <text>L-aspartate + O2 = iminosuccinate + H2O2</text>
        <dbReference type="Rhea" id="RHEA:25876"/>
        <dbReference type="ChEBI" id="CHEBI:15379"/>
        <dbReference type="ChEBI" id="CHEBI:16240"/>
        <dbReference type="ChEBI" id="CHEBI:29991"/>
        <dbReference type="ChEBI" id="CHEBI:77875"/>
        <dbReference type="EC" id="1.4.3.16"/>
    </reaction>
    <physiologicalReaction direction="left-to-right" evidence="9">
        <dbReference type="Rhea" id="RHEA:25877"/>
    </physiologicalReaction>
</comment>
<keyword evidence="17" id="KW-1185">Reference proteome</keyword>
<evidence type="ECO:0000256" key="10">
    <source>
        <dbReference type="NCBIfam" id="TIGR00551"/>
    </source>
</evidence>
<evidence type="ECO:0000256" key="1">
    <source>
        <dbReference type="ARBA" id="ARBA00001974"/>
    </source>
</evidence>
<keyword evidence="6 12" id="KW-0662">Pyridine nucleotide biosynthesis</keyword>
<dbReference type="SUPFAM" id="SSF56425">
    <property type="entry name" value="Succinate dehydrogenase/fumarate reductase flavoprotein, catalytic domain"/>
    <property type="match status" value="1"/>
</dbReference>
<feature type="active site" description="Proton acceptor" evidence="11">
    <location>
        <position position="391"/>
    </location>
</feature>
<dbReference type="PIRSF" id="PIRSF000171">
    <property type="entry name" value="SDHA_APRA_LASPO"/>
    <property type="match status" value="1"/>
</dbReference>
<dbReference type="NCBIfam" id="TIGR00551">
    <property type="entry name" value="nadB"/>
    <property type="match status" value="1"/>
</dbReference>
<keyword evidence="13" id="KW-1133">Transmembrane helix</keyword>
<comment type="similarity">
    <text evidence="3 12">Belongs to the FAD-dependent oxidoreductase 2 family. NadB subfamily.</text>
</comment>
<evidence type="ECO:0000256" key="8">
    <source>
        <dbReference type="ARBA" id="ARBA00023002"/>
    </source>
</evidence>
<dbReference type="Gene3D" id="3.50.50.60">
    <property type="entry name" value="FAD/NAD(P)-binding domain"/>
    <property type="match status" value="1"/>
</dbReference>
<dbReference type="InterPro" id="IPR036188">
    <property type="entry name" value="FAD/NAD-bd_sf"/>
</dbReference>
<feature type="domain" description="Fumarate reductase/succinate dehydrogenase flavoprotein-like C-terminal" evidence="15">
    <location>
        <begin position="543"/>
        <end position="624"/>
    </location>
</feature>
<evidence type="ECO:0000256" key="6">
    <source>
        <dbReference type="ARBA" id="ARBA00022642"/>
    </source>
</evidence>
<dbReference type="PANTHER" id="PTHR42716:SF2">
    <property type="entry name" value="L-ASPARTATE OXIDASE, CHLOROPLASTIC"/>
    <property type="match status" value="1"/>
</dbReference>
<sequence length="634" mass="69285">MAETARGVERMILGAVFAIGVGQRFDFGSRTIEQSLGNRLFMLGLVTFAAKALCFSVGLLVHPMGSRCVDVHASTSVQGIAEGLAHCRFAGEYISSLSPGMVLCKRGAMNECDILVIGSGAAGLTAALALAETRRVTVLAKGSLTGGSTAWAQGGIAAVLDAGDTFDNHIRDTMVAGAGLNRRETVEFVIERAPRSIDRLVELGVPFNTEGADLHLTREGGHSHRRIVHVDDATGWAVQEALLKAAQANPNITLLPGRSCIDLITGRHGEKFSGDGRIWGAYALDEASGRVERHVARATVLAAGGAGRVYQFSTAPRGATGDGIAMAWRAGARVSNMEMMQFHPTCLYNLEVKNFLITEAVRGEGGHLLHPETGRRYMTDYDAERMELAPRDIVARANDDQIKRYGLDYVHLDISHQPPEFVRQHFPTIHEKLAGLGIDMTREPIPVVPAQHYTCGGVLIGLDARTDLPGLWAAGECTESGLHGANRLASNSLLECFVFGEAAARDILAGWDDLPAPPAIREWDESRVTDSDEEVVIKQNWTEIRRMMWNYVGIVRTTKRLERAQHRIDLLAQEIQDYYGSFRVTTDLIELRNLHQCADLIVRSALRRHESRGLHFTLDYPETDAVARDTVLVP</sequence>
<dbReference type="SUPFAM" id="SSF51905">
    <property type="entry name" value="FAD/NAD(P)-binding domain"/>
    <property type="match status" value="1"/>
</dbReference>
<evidence type="ECO:0000256" key="3">
    <source>
        <dbReference type="ARBA" id="ARBA00008562"/>
    </source>
</evidence>
<gene>
    <name evidence="16" type="ORF">AM2010_2512</name>
</gene>
<comment type="pathway">
    <text evidence="2 12">Cofactor biosynthesis; NAD(+) biosynthesis; iminoaspartate from L-aspartate (oxidase route): step 1/1.</text>
</comment>
<evidence type="ECO:0000256" key="4">
    <source>
        <dbReference type="ARBA" id="ARBA00012173"/>
    </source>
</evidence>